<evidence type="ECO:0000313" key="2">
    <source>
        <dbReference type="EMBL" id="VDN41836.1"/>
    </source>
</evidence>
<accession>A0A3P7RFA2</accession>
<gene>
    <name evidence="2" type="ORF">DILT_LOCUS18656</name>
</gene>
<protein>
    <submittedName>
        <fullName evidence="2">Uncharacterized protein</fullName>
    </submittedName>
</protein>
<proteinExistence type="predicted"/>
<name>A0A3P7RFA2_DIBLA</name>
<keyword evidence="3" id="KW-1185">Reference proteome</keyword>
<feature type="compositionally biased region" description="Polar residues" evidence="1">
    <location>
        <begin position="10"/>
        <end position="31"/>
    </location>
</feature>
<sequence length="64" mass="6903">MVDVRPGWKSSPTSVLCASSLHSPQNQSPTSGAVWASPRPPPPIPSKTLRNISLLRQKPSTWAL</sequence>
<dbReference type="AlphaFoldDB" id="A0A3P7RFA2"/>
<evidence type="ECO:0000313" key="3">
    <source>
        <dbReference type="Proteomes" id="UP000281553"/>
    </source>
</evidence>
<reference evidence="2 3" key="1">
    <citation type="submission" date="2018-11" db="EMBL/GenBank/DDBJ databases">
        <authorList>
            <consortium name="Pathogen Informatics"/>
        </authorList>
    </citation>
    <scope>NUCLEOTIDE SEQUENCE [LARGE SCALE GENOMIC DNA]</scope>
</reference>
<dbReference type="EMBL" id="UYRU01102760">
    <property type="protein sequence ID" value="VDN41836.1"/>
    <property type="molecule type" value="Genomic_DNA"/>
</dbReference>
<dbReference type="Proteomes" id="UP000281553">
    <property type="component" value="Unassembled WGS sequence"/>
</dbReference>
<feature type="region of interest" description="Disordered" evidence="1">
    <location>
        <begin position="1"/>
        <end position="52"/>
    </location>
</feature>
<organism evidence="2 3">
    <name type="scientific">Dibothriocephalus latus</name>
    <name type="common">Fish tapeworm</name>
    <name type="synonym">Diphyllobothrium latum</name>
    <dbReference type="NCBI Taxonomy" id="60516"/>
    <lineage>
        <taxon>Eukaryota</taxon>
        <taxon>Metazoa</taxon>
        <taxon>Spiralia</taxon>
        <taxon>Lophotrochozoa</taxon>
        <taxon>Platyhelminthes</taxon>
        <taxon>Cestoda</taxon>
        <taxon>Eucestoda</taxon>
        <taxon>Diphyllobothriidea</taxon>
        <taxon>Diphyllobothriidae</taxon>
        <taxon>Dibothriocephalus</taxon>
    </lineage>
</organism>
<evidence type="ECO:0000256" key="1">
    <source>
        <dbReference type="SAM" id="MobiDB-lite"/>
    </source>
</evidence>